<feature type="signal peptide" evidence="1">
    <location>
        <begin position="1"/>
        <end position="20"/>
    </location>
</feature>
<accession>A0ABU7FCC6</accession>
<evidence type="ECO:0008006" key="4">
    <source>
        <dbReference type="Google" id="ProtNLM"/>
    </source>
</evidence>
<name>A0ABU7FCC6_9ACTN</name>
<proteinExistence type="predicted"/>
<evidence type="ECO:0000313" key="2">
    <source>
        <dbReference type="EMBL" id="MED7821817.1"/>
    </source>
</evidence>
<dbReference type="RefSeq" id="WP_329506055.1">
    <property type="nucleotide sequence ID" value="NZ_BAAAYZ010000217.1"/>
</dbReference>
<comment type="caution">
    <text evidence="2">The sequence shown here is derived from an EMBL/GenBank/DDBJ whole genome shotgun (WGS) entry which is preliminary data.</text>
</comment>
<keyword evidence="3" id="KW-1185">Reference proteome</keyword>
<protein>
    <recommendedName>
        <fullName evidence="4">Secreted protein</fullName>
    </recommendedName>
</protein>
<sequence length="64" mass="6261">MTVAVVGAAGVLTVAIPAKAKAATALYPHAPSCVQPAIHGMGPADGAWIRTNADNTPRTAPAAA</sequence>
<dbReference type="EMBL" id="JAYWVC010000015">
    <property type="protein sequence ID" value="MED7821817.1"/>
    <property type="molecule type" value="Genomic_DNA"/>
</dbReference>
<evidence type="ECO:0000256" key="1">
    <source>
        <dbReference type="SAM" id="SignalP"/>
    </source>
</evidence>
<keyword evidence="1" id="KW-0732">Signal</keyword>
<reference evidence="2" key="1">
    <citation type="submission" date="2024-01" db="EMBL/GenBank/DDBJ databases">
        <title>First draft genome sequence data of TA4-1, the type strain of Gram-positive actinobacterium Streptomyces chiangmaiensis.</title>
        <authorList>
            <person name="Yasawong M."/>
            <person name="Nantapong N."/>
        </authorList>
    </citation>
    <scope>NUCLEOTIDE SEQUENCE</scope>
    <source>
        <strain evidence="2">TA4-1</strain>
    </source>
</reference>
<evidence type="ECO:0000313" key="3">
    <source>
        <dbReference type="Proteomes" id="UP001333996"/>
    </source>
</evidence>
<organism evidence="2 3">
    <name type="scientific">Streptomyces chiangmaiensis</name>
    <dbReference type="NCBI Taxonomy" id="766497"/>
    <lineage>
        <taxon>Bacteria</taxon>
        <taxon>Bacillati</taxon>
        <taxon>Actinomycetota</taxon>
        <taxon>Actinomycetes</taxon>
        <taxon>Kitasatosporales</taxon>
        <taxon>Streptomycetaceae</taxon>
        <taxon>Streptomyces</taxon>
    </lineage>
</organism>
<feature type="chain" id="PRO_5046906010" description="Secreted protein" evidence="1">
    <location>
        <begin position="21"/>
        <end position="64"/>
    </location>
</feature>
<dbReference type="Proteomes" id="UP001333996">
    <property type="component" value="Unassembled WGS sequence"/>
</dbReference>
<gene>
    <name evidence="2" type="ORF">VXC91_07425</name>
</gene>